<keyword evidence="11" id="KW-0256">Endoplasmic reticulum</keyword>
<keyword evidence="6 10" id="KW-0863">Zinc-finger</keyword>
<dbReference type="PANTHER" id="PTHR12313">
    <property type="entry name" value="E3 UBIQUITIN-PROTEIN LIGASE RNF5-RELATED"/>
    <property type="match status" value="1"/>
</dbReference>
<evidence type="ECO:0000256" key="2">
    <source>
        <dbReference type="ARBA" id="ARBA00004308"/>
    </source>
</evidence>
<name>A0A9D5C0I6_9LILI</name>
<dbReference type="InterPro" id="IPR018957">
    <property type="entry name" value="Znf_C3HC4_RING-type"/>
</dbReference>
<dbReference type="SMART" id="SM00184">
    <property type="entry name" value="RING"/>
    <property type="match status" value="1"/>
</dbReference>
<evidence type="ECO:0000256" key="10">
    <source>
        <dbReference type="PROSITE-ProRule" id="PRU00175"/>
    </source>
</evidence>
<evidence type="ECO:0000259" key="12">
    <source>
        <dbReference type="PROSITE" id="PS50089"/>
    </source>
</evidence>
<dbReference type="GO" id="GO:0008270">
    <property type="term" value="F:zinc ion binding"/>
    <property type="evidence" value="ECO:0007669"/>
    <property type="project" value="UniProtKB-KW"/>
</dbReference>
<evidence type="ECO:0000256" key="1">
    <source>
        <dbReference type="ARBA" id="ARBA00000900"/>
    </source>
</evidence>
<evidence type="ECO:0000313" key="14">
    <source>
        <dbReference type="Proteomes" id="UP001085076"/>
    </source>
</evidence>
<evidence type="ECO:0000313" key="13">
    <source>
        <dbReference type="EMBL" id="KAJ0963822.1"/>
    </source>
</evidence>
<comment type="caution">
    <text evidence="13">The sequence shown here is derived from an EMBL/GenBank/DDBJ whole genome shotgun (WGS) entry which is preliminary data.</text>
</comment>
<comment type="domain">
    <text evidence="11">The RING-type zinc finger domain is responsible for E3 ligase activity.</text>
</comment>
<evidence type="ECO:0000256" key="6">
    <source>
        <dbReference type="ARBA" id="ARBA00022771"/>
    </source>
</evidence>
<keyword evidence="7 11" id="KW-0833">Ubl conjugation pathway</keyword>
<sequence>MEGHGIAEDYFNDFTDKSLCGKELVKECVTDADLPSMINGCFDCNICLDFATDPVVTLCGHLYCWPCIHKWLQIKCTSPCRCPVCKAFLSKDALVPLYGRGLTKKGSNHNLDYDVPQRPQLMPYRTDEQVTINQQPSMQEGSPHNHFHYHNYLDYYGGNLNDSHLPPSWPMETRVFRSTAGGVLEGIAHAVLPWMFRNHGRMYHPRPHLVVRGAYTTRQQRRQEMLTQRLISQIWSFLFCCAILCLLLF</sequence>
<feature type="domain" description="RING-type" evidence="12">
    <location>
        <begin position="44"/>
        <end position="86"/>
    </location>
</feature>
<dbReference type="Proteomes" id="UP001085076">
    <property type="component" value="Miscellaneous, Linkage group lg09"/>
</dbReference>
<dbReference type="EMBL" id="JAGGNH010000009">
    <property type="protein sequence ID" value="KAJ0963822.1"/>
    <property type="molecule type" value="Genomic_DNA"/>
</dbReference>
<evidence type="ECO:0000256" key="5">
    <source>
        <dbReference type="ARBA" id="ARBA00022723"/>
    </source>
</evidence>
<protein>
    <recommendedName>
        <fullName evidence="11">E3 ubiquitin-protein ligase RMA</fullName>
        <ecNumber evidence="11">2.3.2.27</ecNumber>
    </recommendedName>
    <alternativeName>
        <fullName evidence="11">Protein RING membrane-anchor</fullName>
    </alternativeName>
    <alternativeName>
        <fullName evidence="11">RING-type E3 ubiquitin transferase RMA</fullName>
    </alternativeName>
</protein>
<dbReference type="EC" id="2.3.2.27" evidence="11"/>
<evidence type="ECO:0000256" key="4">
    <source>
        <dbReference type="ARBA" id="ARBA00022679"/>
    </source>
</evidence>
<dbReference type="Gene3D" id="3.30.40.10">
    <property type="entry name" value="Zinc/RING finger domain, C3HC4 (zinc finger)"/>
    <property type="match status" value="1"/>
</dbReference>
<gene>
    <name evidence="13" type="ORF">J5N97_028944</name>
</gene>
<reference evidence="13" key="1">
    <citation type="submission" date="2021-03" db="EMBL/GenBank/DDBJ databases">
        <authorList>
            <person name="Li Z."/>
            <person name="Yang C."/>
        </authorList>
    </citation>
    <scope>NUCLEOTIDE SEQUENCE</scope>
    <source>
        <strain evidence="13">Dzin_1.0</strain>
        <tissue evidence="13">Leaf</tissue>
    </source>
</reference>
<accession>A0A9D5C0I6</accession>
<keyword evidence="9 11" id="KW-0472">Membrane</keyword>
<comment type="function">
    <text evidence="11">E3 ubiquitin-protein ligase.</text>
</comment>
<evidence type="ECO:0000256" key="8">
    <source>
        <dbReference type="ARBA" id="ARBA00022833"/>
    </source>
</evidence>
<keyword evidence="11" id="KW-1133">Transmembrane helix</keyword>
<dbReference type="InterPro" id="IPR013083">
    <property type="entry name" value="Znf_RING/FYVE/PHD"/>
</dbReference>
<dbReference type="GO" id="GO:0061630">
    <property type="term" value="F:ubiquitin protein ligase activity"/>
    <property type="evidence" value="ECO:0007669"/>
    <property type="project" value="UniProtKB-UniRule"/>
</dbReference>
<evidence type="ECO:0000256" key="7">
    <source>
        <dbReference type="ARBA" id="ARBA00022786"/>
    </source>
</evidence>
<evidence type="ECO:0000256" key="11">
    <source>
        <dbReference type="RuleBase" id="RU369090"/>
    </source>
</evidence>
<proteinExistence type="predicted"/>
<comment type="subcellular location">
    <subcellularLocation>
        <location evidence="2">Endomembrane system</location>
    </subcellularLocation>
    <subcellularLocation>
        <location evidence="11">Endoplasmic reticulum membrane</location>
        <topology evidence="11">Single-pass type IV membrane protein</topology>
    </subcellularLocation>
</comment>
<feature type="transmembrane region" description="Helical" evidence="11">
    <location>
        <begin position="230"/>
        <end position="248"/>
    </location>
</feature>
<keyword evidence="14" id="KW-1185">Reference proteome</keyword>
<dbReference type="OrthoDB" id="6270329at2759"/>
<dbReference type="AlphaFoldDB" id="A0A9D5C0I6"/>
<keyword evidence="5 11" id="KW-0479">Metal-binding</keyword>
<dbReference type="InterPro" id="IPR001841">
    <property type="entry name" value="Znf_RING"/>
</dbReference>
<comment type="pathway">
    <text evidence="3 11">Protein modification; protein ubiquitination.</text>
</comment>
<evidence type="ECO:0000256" key="3">
    <source>
        <dbReference type="ARBA" id="ARBA00004906"/>
    </source>
</evidence>
<organism evidence="13 14">
    <name type="scientific">Dioscorea zingiberensis</name>
    <dbReference type="NCBI Taxonomy" id="325984"/>
    <lineage>
        <taxon>Eukaryota</taxon>
        <taxon>Viridiplantae</taxon>
        <taxon>Streptophyta</taxon>
        <taxon>Embryophyta</taxon>
        <taxon>Tracheophyta</taxon>
        <taxon>Spermatophyta</taxon>
        <taxon>Magnoliopsida</taxon>
        <taxon>Liliopsida</taxon>
        <taxon>Dioscoreales</taxon>
        <taxon>Dioscoreaceae</taxon>
        <taxon>Dioscorea</taxon>
    </lineage>
</organism>
<keyword evidence="8 11" id="KW-0862">Zinc</keyword>
<reference evidence="13" key="2">
    <citation type="journal article" date="2022" name="Hortic Res">
        <title>The genome of Dioscorea zingiberensis sheds light on the biosynthesis, origin and evolution of the medicinally important diosgenin saponins.</title>
        <authorList>
            <person name="Li Y."/>
            <person name="Tan C."/>
            <person name="Li Z."/>
            <person name="Guo J."/>
            <person name="Li S."/>
            <person name="Chen X."/>
            <person name="Wang C."/>
            <person name="Dai X."/>
            <person name="Yang H."/>
            <person name="Song W."/>
            <person name="Hou L."/>
            <person name="Xu J."/>
            <person name="Tong Z."/>
            <person name="Xu A."/>
            <person name="Yuan X."/>
            <person name="Wang W."/>
            <person name="Yang Q."/>
            <person name="Chen L."/>
            <person name="Sun Z."/>
            <person name="Wang K."/>
            <person name="Pan B."/>
            <person name="Chen J."/>
            <person name="Bao Y."/>
            <person name="Liu F."/>
            <person name="Qi X."/>
            <person name="Gang D.R."/>
            <person name="Wen J."/>
            <person name="Li J."/>
        </authorList>
    </citation>
    <scope>NUCLEOTIDE SEQUENCE</scope>
    <source>
        <strain evidence="13">Dzin_1.0</strain>
    </source>
</reference>
<dbReference type="PROSITE" id="PS00518">
    <property type="entry name" value="ZF_RING_1"/>
    <property type="match status" value="1"/>
</dbReference>
<dbReference type="InterPro" id="IPR045103">
    <property type="entry name" value="RNF5/RNF185-like"/>
</dbReference>
<dbReference type="GO" id="GO:0006511">
    <property type="term" value="P:ubiquitin-dependent protein catabolic process"/>
    <property type="evidence" value="ECO:0007669"/>
    <property type="project" value="UniProtKB-UniRule"/>
</dbReference>
<dbReference type="Pfam" id="PF00097">
    <property type="entry name" value="zf-C3HC4"/>
    <property type="match status" value="1"/>
</dbReference>
<dbReference type="SUPFAM" id="SSF57850">
    <property type="entry name" value="RING/U-box"/>
    <property type="match status" value="1"/>
</dbReference>
<keyword evidence="4 11" id="KW-0808">Transferase</keyword>
<dbReference type="InterPro" id="IPR017907">
    <property type="entry name" value="Znf_RING_CS"/>
</dbReference>
<evidence type="ECO:0000256" key="9">
    <source>
        <dbReference type="ARBA" id="ARBA00023136"/>
    </source>
</evidence>
<dbReference type="GO" id="GO:0005789">
    <property type="term" value="C:endoplasmic reticulum membrane"/>
    <property type="evidence" value="ECO:0007669"/>
    <property type="project" value="UniProtKB-SubCell"/>
</dbReference>
<keyword evidence="11" id="KW-0812">Transmembrane</keyword>
<comment type="catalytic activity">
    <reaction evidence="1 11">
        <text>S-ubiquitinyl-[E2 ubiquitin-conjugating enzyme]-L-cysteine + [acceptor protein]-L-lysine = [E2 ubiquitin-conjugating enzyme]-L-cysteine + N(6)-ubiquitinyl-[acceptor protein]-L-lysine.</text>
        <dbReference type="EC" id="2.3.2.27"/>
    </reaction>
</comment>
<dbReference type="PROSITE" id="PS50089">
    <property type="entry name" value="ZF_RING_2"/>
    <property type="match status" value="1"/>
</dbReference>